<accession>A0ABX0PFQ2</accession>
<proteinExistence type="inferred from homology"/>
<dbReference type="PANTHER" id="PTHR30537:SF5">
    <property type="entry name" value="HTH-TYPE TRANSCRIPTIONAL ACTIVATOR TTDR-RELATED"/>
    <property type="match status" value="1"/>
</dbReference>
<dbReference type="RefSeq" id="WP_166860718.1">
    <property type="nucleotide sequence ID" value="NZ_JAAQOM010000010.1"/>
</dbReference>
<name>A0ABX0PFQ2_9BURK</name>
<dbReference type="SUPFAM" id="SSF53850">
    <property type="entry name" value="Periplasmic binding protein-like II"/>
    <property type="match status" value="1"/>
</dbReference>
<dbReference type="Pfam" id="PF03466">
    <property type="entry name" value="LysR_substrate"/>
    <property type="match status" value="1"/>
</dbReference>
<sequence>MDTLHALRVFVRTLELGSMSAAAREFGTTQPTVSKSLAHLERQLRARLVERSTRALAPTEQGQRFYADAKRVIEQFDAAVGSVQGMTGQAAGLLRINAPVALGQFRINAMVQQFMADHPAIDVELILNDRFVDLVEEGVDVAFRLGGTLPPDAVGRHLATVPRFLVAAPAYLARRGVPAVPDDLSGHDFVRFAWTPGTTVELFRGDEEVRLPTASRFRVNNALAIREALVLGSGIGVCPAWLVRDLLDAGELVRVLKAWSARAQDLYLLYPSRQFLPLRTRLFIDFAAGQFEALAGFDRPGRAQDER</sequence>
<dbReference type="Gene3D" id="3.40.190.290">
    <property type="match status" value="1"/>
</dbReference>
<dbReference type="InterPro" id="IPR005119">
    <property type="entry name" value="LysR_subst-bd"/>
</dbReference>
<evidence type="ECO:0000259" key="5">
    <source>
        <dbReference type="PROSITE" id="PS50931"/>
    </source>
</evidence>
<organism evidence="6 7">
    <name type="scientific">Telluria antibiotica</name>
    <dbReference type="NCBI Taxonomy" id="2717319"/>
    <lineage>
        <taxon>Bacteria</taxon>
        <taxon>Pseudomonadati</taxon>
        <taxon>Pseudomonadota</taxon>
        <taxon>Betaproteobacteria</taxon>
        <taxon>Burkholderiales</taxon>
        <taxon>Oxalobacteraceae</taxon>
        <taxon>Telluria group</taxon>
        <taxon>Telluria</taxon>
    </lineage>
</organism>
<dbReference type="PROSITE" id="PS50931">
    <property type="entry name" value="HTH_LYSR"/>
    <property type="match status" value="1"/>
</dbReference>
<dbReference type="Pfam" id="PF00126">
    <property type="entry name" value="HTH_1"/>
    <property type="match status" value="1"/>
</dbReference>
<dbReference type="PANTHER" id="PTHR30537">
    <property type="entry name" value="HTH-TYPE TRANSCRIPTIONAL REGULATOR"/>
    <property type="match status" value="1"/>
</dbReference>
<gene>
    <name evidence="6" type="ORF">HAV22_17445</name>
</gene>
<evidence type="ECO:0000256" key="1">
    <source>
        <dbReference type="ARBA" id="ARBA00009437"/>
    </source>
</evidence>
<dbReference type="InterPro" id="IPR036390">
    <property type="entry name" value="WH_DNA-bd_sf"/>
</dbReference>
<reference evidence="6 7" key="1">
    <citation type="submission" date="2020-03" db="EMBL/GenBank/DDBJ databases">
        <title>Genome sequence of strain Massilia sp. TW-1.</title>
        <authorList>
            <person name="Chaudhary D.K."/>
        </authorList>
    </citation>
    <scope>NUCLEOTIDE SEQUENCE [LARGE SCALE GENOMIC DNA]</scope>
    <source>
        <strain evidence="6 7">TW-1</strain>
    </source>
</reference>
<dbReference type="InterPro" id="IPR036388">
    <property type="entry name" value="WH-like_DNA-bd_sf"/>
</dbReference>
<comment type="caution">
    <text evidence="6">The sequence shown here is derived from an EMBL/GenBank/DDBJ whole genome shotgun (WGS) entry which is preliminary data.</text>
</comment>
<dbReference type="InterPro" id="IPR000847">
    <property type="entry name" value="LysR_HTH_N"/>
</dbReference>
<keyword evidence="3" id="KW-0238">DNA-binding</keyword>
<dbReference type="Proteomes" id="UP000716322">
    <property type="component" value="Unassembled WGS sequence"/>
</dbReference>
<evidence type="ECO:0000256" key="2">
    <source>
        <dbReference type="ARBA" id="ARBA00023015"/>
    </source>
</evidence>
<comment type="similarity">
    <text evidence="1">Belongs to the LysR transcriptional regulatory family.</text>
</comment>
<evidence type="ECO:0000256" key="4">
    <source>
        <dbReference type="ARBA" id="ARBA00023163"/>
    </source>
</evidence>
<protein>
    <submittedName>
        <fullName evidence="6">LysR family transcriptional regulator</fullName>
    </submittedName>
</protein>
<evidence type="ECO:0000313" key="6">
    <source>
        <dbReference type="EMBL" id="NIA55424.1"/>
    </source>
</evidence>
<dbReference type="CDD" id="cd08422">
    <property type="entry name" value="PBP2_CrgA_like"/>
    <property type="match status" value="1"/>
</dbReference>
<keyword evidence="4" id="KW-0804">Transcription</keyword>
<dbReference type="Gene3D" id="1.10.10.10">
    <property type="entry name" value="Winged helix-like DNA-binding domain superfamily/Winged helix DNA-binding domain"/>
    <property type="match status" value="1"/>
</dbReference>
<feature type="domain" description="HTH lysR-type" evidence="5">
    <location>
        <begin position="1"/>
        <end position="59"/>
    </location>
</feature>
<evidence type="ECO:0000256" key="3">
    <source>
        <dbReference type="ARBA" id="ARBA00023125"/>
    </source>
</evidence>
<keyword evidence="7" id="KW-1185">Reference proteome</keyword>
<dbReference type="InterPro" id="IPR058163">
    <property type="entry name" value="LysR-type_TF_proteobact-type"/>
</dbReference>
<keyword evidence="2" id="KW-0805">Transcription regulation</keyword>
<dbReference type="EMBL" id="JAAQOM010000010">
    <property type="protein sequence ID" value="NIA55424.1"/>
    <property type="molecule type" value="Genomic_DNA"/>
</dbReference>
<evidence type="ECO:0000313" key="7">
    <source>
        <dbReference type="Proteomes" id="UP000716322"/>
    </source>
</evidence>
<dbReference type="SUPFAM" id="SSF46785">
    <property type="entry name" value="Winged helix' DNA-binding domain"/>
    <property type="match status" value="1"/>
</dbReference>